<reference evidence="10" key="4">
    <citation type="submission" date="2025-09" db="UniProtKB">
        <authorList>
            <consortium name="Ensembl"/>
        </authorList>
    </citation>
    <scope>IDENTIFICATION</scope>
</reference>
<feature type="transmembrane region" description="Helical" evidence="9">
    <location>
        <begin position="12"/>
        <end position="30"/>
    </location>
</feature>
<evidence type="ECO:0008006" key="12">
    <source>
        <dbReference type="Google" id="ProtNLM"/>
    </source>
</evidence>
<evidence type="ECO:0000313" key="11">
    <source>
        <dbReference type="Proteomes" id="UP000008144"/>
    </source>
</evidence>
<dbReference type="Pfam" id="PF13520">
    <property type="entry name" value="AA_permease_2"/>
    <property type="match status" value="1"/>
</dbReference>
<dbReference type="PIRSF" id="PIRSF006060">
    <property type="entry name" value="AA_transporter"/>
    <property type="match status" value="1"/>
</dbReference>
<keyword evidence="4" id="KW-1003">Cell membrane</keyword>
<dbReference type="GeneTree" id="ENSGT00940000162520"/>
<evidence type="ECO:0000256" key="1">
    <source>
        <dbReference type="ARBA" id="ARBA00004424"/>
    </source>
</evidence>
<evidence type="ECO:0000256" key="4">
    <source>
        <dbReference type="ARBA" id="ARBA00022475"/>
    </source>
</evidence>
<dbReference type="PANTHER" id="PTHR11785">
    <property type="entry name" value="AMINO ACID TRANSPORTER"/>
    <property type="match status" value="1"/>
</dbReference>
<keyword evidence="7 9" id="KW-0472">Membrane</keyword>
<feature type="transmembrane region" description="Helical" evidence="9">
    <location>
        <begin position="42"/>
        <end position="64"/>
    </location>
</feature>
<evidence type="ECO:0000313" key="10">
    <source>
        <dbReference type="Ensembl" id="ENSCINP00000016224.3"/>
    </source>
</evidence>
<keyword evidence="8" id="KW-1015">Disulfide bond</keyword>
<accession>F7A9X4</accession>
<feature type="transmembrane region" description="Helical" evidence="9">
    <location>
        <begin position="133"/>
        <end position="154"/>
    </location>
</feature>
<comment type="similarity">
    <text evidence="2">Belongs to the amino acid-polyamine-organocation (APC) superfamily.</text>
</comment>
<evidence type="ECO:0000256" key="6">
    <source>
        <dbReference type="ARBA" id="ARBA00022989"/>
    </source>
</evidence>
<dbReference type="EMBL" id="EAAA01000272">
    <property type="status" value="NOT_ANNOTATED_CDS"/>
    <property type="molecule type" value="Genomic_DNA"/>
</dbReference>
<protein>
    <recommendedName>
        <fullName evidence="12">Amino acid permease/ SLC12A domain-containing protein</fullName>
    </recommendedName>
</protein>
<dbReference type="HOGENOM" id="CLU_007946_3_0_1"/>
<dbReference type="OMA" id="HARIYAI"/>
<evidence type="ECO:0000256" key="9">
    <source>
        <dbReference type="SAM" id="Phobius"/>
    </source>
</evidence>
<proteinExistence type="inferred from homology"/>
<name>F7A9X4_CIOIN</name>
<dbReference type="GO" id="GO:0015179">
    <property type="term" value="F:L-amino acid transmembrane transporter activity"/>
    <property type="evidence" value="ECO:0000318"/>
    <property type="project" value="GO_Central"/>
</dbReference>
<evidence type="ECO:0000256" key="5">
    <source>
        <dbReference type="ARBA" id="ARBA00022692"/>
    </source>
</evidence>
<dbReference type="InParanoid" id="F7A9X4"/>
<dbReference type="AlphaFoldDB" id="F7A9X4"/>
<dbReference type="GO" id="GO:0003333">
    <property type="term" value="P:amino acid transmembrane transport"/>
    <property type="evidence" value="ECO:0000318"/>
    <property type="project" value="GO_Central"/>
</dbReference>
<feature type="transmembrane region" description="Helical" evidence="9">
    <location>
        <begin position="338"/>
        <end position="357"/>
    </location>
</feature>
<dbReference type="Gene3D" id="1.20.1740.10">
    <property type="entry name" value="Amino acid/polyamine transporter I"/>
    <property type="match status" value="1"/>
</dbReference>
<keyword evidence="6 9" id="KW-1133">Transmembrane helix</keyword>
<evidence type="ECO:0000256" key="7">
    <source>
        <dbReference type="ARBA" id="ARBA00023136"/>
    </source>
</evidence>
<keyword evidence="3" id="KW-0813">Transport</keyword>
<dbReference type="PANTHER" id="PTHR11785:SF512">
    <property type="entry name" value="SOBREMESA, ISOFORM B"/>
    <property type="match status" value="1"/>
</dbReference>
<reference evidence="11" key="1">
    <citation type="journal article" date="2002" name="Science">
        <title>The draft genome of Ciona intestinalis: insights into chordate and vertebrate origins.</title>
        <authorList>
            <person name="Dehal P."/>
            <person name="Satou Y."/>
            <person name="Campbell R.K."/>
            <person name="Chapman J."/>
            <person name="Degnan B."/>
            <person name="De Tomaso A."/>
            <person name="Davidson B."/>
            <person name="Di Gregorio A."/>
            <person name="Gelpke M."/>
            <person name="Goodstein D.M."/>
            <person name="Harafuji N."/>
            <person name="Hastings K.E."/>
            <person name="Ho I."/>
            <person name="Hotta K."/>
            <person name="Huang W."/>
            <person name="Kawashima T."/>
            <person name="Lemaire P."/>
            <person name="Martinez D."/>
            <person name="Meinertzhagen I.A."/>
            <person name="Necula S."/>
            <person name="Nonaka M."/>
            <person name="Putnam N."/>
            <person name="Rash S."/>
            <person name="Saiga H."/>
            <person name="Satake M."/>
            <person name="Terry A."/>
            <person name="Yamada L."/>
            <person name="Wang H.G."/>
            <person name="Awazu S."/>
            <person name="Azumi K."/>
            <person name="Boore J."/>
            <person name="Branno M."/>
            <person name="Chin-Bow S."/>
            <person name="DeSantis R."/>
            <person name="Doyle S."/>
            <person name="Francino P."/>
            <person name="Keys D.N."/>
            <person name="Haga S."/>
            <person name="Hayashi H."/>
            <person name="Hino K."/>
            <person name="Imai K.S."/>
            <person name="Inaba K."/>
            <person name="Kano S."/>
            <person name="Kobayashi K."/>
            <person name="Kobayashi M."/>
            <person name="Lee B.I."/>
            <person name="Makabe K.W."/>
            <person name="Manohar C."/>
            <person name="Matassi G."/>
            <person name="Medina M."/>
            <person name="Mochizuki Y."/>
            <person name="Mount S."/>
            <person name="Morishita T."/>
            <person name="Miura S."/>
            <person name="Nakayama A."/>
            <person name="Nishizaka S."/>
            <person name="Nomoto H."/>
            <person name="Ohta F."/>
            <person name="Oishi K."/>
            <person name="Rigoutsos I."/>
            <person name="Sano M."/>
            <person name="Sasaki A."/>
            <person name="Sasakura Y."/>
            <person name="Shoguchi E."/>
            <person name="Shin-i T."/>
            <person name="Spagnuolo A."/>
            <person name="Stainier D."/>
            <person name="Suzuki M.M."/>
            <person name="Tassy O."/>
            <person name="Takatori N."/>
            <person name="Tokuoka M."/>
            <person name="Yagi K."/>
            <person name="Yoshizaki F."/>
            <person name="Wada S."/>
            <person name="Zhang C."/>
            <person name="Hyatt P.D."/>
            <person name="Larimer F."/>
            <person name="Detter C."/>
            <person name="Doggett N."/>
            <person name="Glavina T."/>
            <person name="Hawkins T."/>
            <person name="Richardson P."/>
            <person name="Lucas S."/>
            <person name="Kohara Y."/>
            <person name="Levine M."/>
            <person name="Satoh N."/>
            <person name="Rokhsar D.S."/>
        </authorList>
    </citation>
    <scope>NUCLEOTIDE SEQUENCE [LARGE SCALE GENOMIC DNA]</scope>
</reference>
<dbReference type="Ensembl" id="ENSCINT00000016224.3">
    <property type="protein sequence ID" value="ENSCINP00000016224.3"/>
    <property type="gene ID" value="ENSCING00000016716.2"/>
</dbReference>
<feature type="transmembrane region" description="Helical" evidence="9">
    <location>
        <begin position="160"/>
        <end position="180"/>
    </location>
</feature>
<feature type="transmembrane region" description="Helical" evidence="9">
    <location>
        <begin position="363"/>
        <end position="383"/>
    </location>
</feature>
<organism evidence="10 11">
    <name type="scientific">Ciona intestinalis</name>
    <name type="common">Transparent sea squirt</name>
    <name type="synonym">Ascidia intestinalis</name>
    <dbReference type="NCBI Taxonomy" id="7719"/>
    <lineage>
        <taxon>Eukaryota</taxon>
        <taxon>Metazoa</taxon>
        <taxon>Chordata</taxon>
        <taxon>Tunicata</taxon>
        <taxon>Ascidiacea</taxon>
        <taxon>Phlebobranchia</taxon>
        <taxon>Cionidae</taxon>
        <taxon>Ciona</taxon>
    </lineage>
</organism>
<keyword evidence="5 9" id="KW-0812">Transmembrane</keyword>
<dbReference type="GO" id="GO:0016324">
    <property type="term" value="C:apical plasma membrane"/>
    <property type="evidence" value="ECO:0007669"/>
    <property type="project" value="UniProtKB-SubCell"/>
</dbReference>
<evidence type="ECO:0000256" key="3">
    <source>
        <dbReference type="ARBA" id="ARBA00022448"/>
    </source>
</evidence>
<sequence length="472" mass="51726">ETFTTRRNINLFSGVFVAAGIVIGSGIFVTPNGVLVAANKSVGVTLIIWVVGGLIAMLSTLCYCELATSIPESGSDYTYLTYAYHPALAFLIPWMYTCVPSADAALVLTFARYATEPFFVGSNSKPPEESVKLVATCLVLLFTAINVFNVKLAIRVQVVLAWSKLAAIAVVVISGLIFCAKDASIARENFLGAFDKKALEGITILTLSRSFYQVMFAYDGWNTLCNVTEEIENPEKTIPKASVLSICVITLAYLIINCAYFLVLSVDEMASSKVVALPFALKAMGGASWIVYLTVCLCTAGSYNGGILTSGRLSYVAARRGHLPQVFGMLHINNYTPGPALVLNTIGCIVLIALGEFNVLIDVFGFITWTFIGLSSLAVIILRKRRPEFDRPFKVPTIIPAFMTLISLLFVILPLISELHFLYIYAIAFFALGLFFYFIFVHKRYRSSCCGQVTVFLQKLFQVAPSDWKKAE</sequence>
<feature type="transmembrane region" description="Helical" evidence="9">
    <location>
        <begin position="395"/>
        <end position="416"/>
    </location>
</feature>
<comment type="subcellular location">
    <subcellularLocation>
        <location evidence="1">Apical cell membrane</location>
        <topology evidence="1">Multi-pass membrane protein</topology>
    </subcellularLocation>
</comment>
<dbReference type="FunFam" id="1.20.1740.10:FF:000036">
    <property type="entry name" value="Solute carrier family 7 member 13"/>
    <property type="match status" value="1"/>
</dbReference>
<feature type="transmembrane region" description="Helical" evidence="9">
    <location>
        <begin position="422"/>
        <end position="440"/>
    </location>
</feature>
<reference evidence="10" key="3">
    <citation type="submission" date="2025-08" db="UniProtKB">
        <authorList>
            <consortium name="Ensembl"/>
        </authorList>
    </citation>
    <scope>IDENTIFICATION</scope>
</reference>
<feature type="transmembrane region" description="Helical" evidence="9">
    <location>
        <begin position="283"/>
        <end position="303"/>
    </location>
</feature>
<keyword evidence="11" id="KW-1185">Reference proteome</keyword>
<feature type="transmembrane region" description="Helical" evidence="9">
    <location>
        <begin position="243"/>
        <end position="263"/>
    </location>
</feature>
<dbReference type="Proteomes" id="UP000008144">
    <property type="component" value="Chromosome 1"/>
</dbReference>
<evidence type="ECO:0000256" key="2">
    <source>
        <dbReference type="ARBA" id="ARBA00009523"/>
    </source>
</evidence>
<evidence type="ECO:0000256" key="8">
    <source>
        <dbReference type="ARBA" id="ARBA00023157"/>
    </source>
</evidence>
<dbReference type="InterPro" id="IPR050598">
    <property type="entry name" value="AminoAcid_Transporter"/>
</dbReference>
<reference evidence="10" key="2">
    <citation type="journal article" date="2008" name="Genome Biol.">
        <title>Improved genome assembly and evidence-based global gene model set for the chordate Ciona intestinalis: new insight into intron and operon populations.</title>
        <authorList>
            <person name="Satou Y."/>
            <person name="Mineta K."/>
            <person name="Ogasawara M."/>
            <person name="Sasakura Y."/>
            <person name="Shoguchi E."/>
            <person name="Ueno K."/>
            <person name="Yamada L."/>
            <person name="Matsumoto J."/>
            <person name="Wasserscheid J."/>
            <person name="Dewar K."/>
            <person name="Wiley G.B."/>
            <person name="Macmil S.L."/>
            <person name="Roe B.A."/>
            <person name="Zeller R.W."/>
            <person name="Hastings K.E."/>
            <person name="Lemaire P."/>
            <person name="Lindquist E."/>
            <person name="Endo T."/>
            <person name="Hotta K."/>
            <person name="Inaba K."/>
        </authorList>
    </citation>
    <scope>NUCLEOTIDE SEQUENCE [LARGE SCALE GENOMIC DNA]</scope>
    <source>
        <strain evidence="10">wild type</strain>
    </source>
</reference>
<dbReference type="InterPro" id="IPR002293">
    <property type="entry name" value="AA/rel_permease1"/>
</dbReference>